<dbReference type="Pfam" id="PF01663">
    <property type="entry name" value="Phosphodiest"/>
    <property type="match status" value="1"/>
</dbReference>
<organism evidence="14 15">
    <name type="scientific">Lyophyllum shimeji</name>
    <name type="common">Hon-shimeji</name>
    <name type="synonym">Tricholoma shimeji</name>
    <dbReference type="NCBI Taxonomy" id="47721"/>
    <lineage>
        <taxon>Eukaryota</taxon>
        <taxon>Fungi</taxon>
        <taxon>Dikarya</taxon>
        <taxon>Basidiomycota</taxon>
        <taxon>Agaricomycotina</taxon>
        <taxon>Agaricomycetes</taxon>
        <taxon>Agaricomycetidae</taxon>
        <taxon>Agaricales</taxon>
        <taxon>Tricholomatineae</taxon>
        <taxon>Lyophyllaceae</taxon>
        <taxon>Lyophyllum</taxon>
    </lineage>
</organism>
<feature type="transmembrane region" description="Helical" evidence="12">
    <location>
        <begin position="860"/>
        <end position="886"/>
    </location>
</feature>
<comment type="similarity">
    <text evidence="3">Belongs to the PIGG/PIGN/PIGO family. PIGO subfamily.</text>
</comment>
<accession>A0A9P3URW3</accession>
<keyword evidence="9 12" id="KW-0472">Membrane</keyword>
<feature type="transmembrane region" description="Helical" evidence="12">
    <location>
        <begin position="401"/>
        <end position="425"/>
    </location>
</feature>
<feature type="transmembrane region" description="Helical" evidence="12">
    <location>
        <begin position="736"/>
        <end position="760"/>
    </location>
</feature>
<feature type="domain" description="GPI ethanolamine phosphate transferase 2 C-terminal" evidence="13">
    <location>
        <begin position="826"/>
        <end position="989"/>
    </location>
</feature>
<dbReference type="EMBL" id="BRPK01000012">
    <property type="protein sequence ID" value="GLB42642.1"/>
    <property type="molecule type" value="Genomic_DNA"/>
</dbReference>
<dbReference type="Pfam" id="PF19316">
    <property type="entry name" value="PIGO_PIGG"/>
    <property type="match status" value="1"/>
</dbReference>
<dbReference type="PANTHER" id="PTHR23071">
    <property type="entry name" value="PHOSPHATIDYLINOSITOL GLYCAN"/>
    <property type="match status" value="1"/>
</dbReference>
<dbReference type="PANTHER" id="PTHR23071:SF1">
    <property type="entry name" value="GPI ETHANOLAMINE PHOSPHATE TRANSFERASE 3"/>
    <property type="match status" value="1"/>
</dbReference>
<evidence type="ECO:0000256" key="8">
    <source>
        <dbReference type="ARBA" id="ARBA00022989"/>
    </source>
</evidence>
<evidence type="ECO:0000256" key="2">
    <source>
        <dbReference type="ARBA" id="ARBA00004687"/>
    </source>
</evidence>
<dbReference type="CDD" id="cd16023">
    <property type="entry name" value="GPI_EPT_3"/>
    <property type="match status" value="1"/>
</dbReference>
<feature type="transmembrane region" description="Helical" evidence="12">
    <location>
        <begin position="564"/>
        <end position="584"/>
    </location>
</feature>
<proteinExistence type="inferred from homology"/>
<evidence type="ECO:0000256" key="3">
    <source>
        <dbReference type="ARBA" id="ARBA00008695"/>
    </source>
</evidence>
<evidence type="ECO:0000256" key="12">
    <source>
        <dbReference type="SAM" id="Phobius"/>
    </source>
</evidence>
<feature type="transmembrane region" description="Helical" evidence="12">
    <location>
        <begin position="604"/>
        <end position="625"/>
    </location>
</feature>
<evidence type="ECO:0000256" key="7">
    <source>
        <dbReference type="ARBA" id="ARBA00022824"/>
    </source>
</evidence>
<dbReference type="GO" id="GO:0006506">
    <property type="term" value="P:GPI anchor biosynthetic process"/>
    <property type="evidence" value="ECO:0007669"/>
    <property type="project" value="UniProtKB-KW"/>
</dbReference>
<feature type="transmembrane region" description="Helical" evidence="12">
    <location>
        <begin position="446"/>
        <end position="465"/>
    </location>
</feature>
<feature type="transmembrane region" description="Helical" evidence="12">
    <location>
        <begin position="929"/>
        <end position="953"/>
    </location>
</feature>
<evidence type="ECO:0000256" key="11">
    <source>
        <dbReference type="SAM" id="MobiDB-lite"/>
    </source>
</evidence>
<name>A0A9P3URW3_LYOSH</name>
<keyword evidence="5" id="KW-0808">Transferase</keyword>
<evidence type="ECO:0000256" key="6">
    <source>
        <dbReference type="ARBA" id="ARBA00022692"/>
    </source>
</evidence>
<evidence type="ECO:0000313" key="15">
    <source>
        <dbReference type="Proteomes" id="UP001063166"/>
    </source>
</evidence>
<dbReference type="AlphaFoldDB" id="A0A9P3URW3"/>
<dbReference type="InterPro" id="IPR017850">
    <property type="entry name" value="Alkaline_phosphatase_core_sf"/>
</dbReference>
<dbReference type="InterPro" id="IPR002591">
    <property type="entry name" value="Phosphodiest/P_Trfase"/>
</dbReference>
<evidence type="ECO:0000256" key="1">
    <source>
        <dbReference type="ARBA" id="ARBA00004477"/>
    </source>
</evidence>
<gene>
    <name evidence="14" type="primary">GPI13</name>
    <name evidence="14" type="ORF">LshimejAT787_1200910</name>
</gene>
<keyword evidence="8 12" id="KW-1133">Transmembrane helix</keyword>
<dbReference type="Proteomes" id="UP001063166">
    <property type="component" value="Unassembled WGS sequence"/>
</dbReference>
<reference evidence="14" key="1">
    <citation type="submission" date="2022-07" db="EMBL/GenBank/DDBJ databases">
        <title>The genome of Lyophyllum shimeji provides insight into the initial evolution of ectomycorrhizal fungal genome.</title>
        <authorList>
            <person name="Kobayashi Y."/>
            <person name="Shibata T."/>
            <person name="Hirakawa H."/>
            <person name="Shigenobu S."/>
            <person name="Nishiyama T."/>
            <person name="Yamada A."/>
            <person name="Hasebe M."/>
            <person name="Kawaguchi M."/>
        </authorList>
    </citation>
    <scope>NUCLEOTIDE SEQUENCE</scope>
    <source>
        <strain evidence="14">AT787</strain>
    </source>
</reference>
<protein>
    <submittedName>
        <fullName evidence="14">Type I phosphodiesterase / nucleotide pyrophosphatase</fullName>
    </submittedName>
</protein>
<dbReference type="Gene3D" id="3.40.720.10">
    <property type="entry name" value="Alkaline Phosphatase, subunit A"/>
    <property type="match status" value="1"/>
</dbReference>
<dbReference type="InterPro" id="IPR045687">
    <property type="entry name" value="PIGG/GPI7_C"/>
</dbReference>
<dbReference type="InterPro" id="IPR037675">
    <property type="entry name" value="PIG-O_N"/>
</dbReference>
<feature type="transmembrane region" description="Helical" evidence="12">
    <location>
        <begin position="684"/>
        <end position="704"/>
    </location>
</feature>
<keyword evidence="6 12" id="KW-0812">Transmembrane</keyword>
<comment type="caution">
    <text evidence="14">The sequence shown here is derived from an EMBL/GenBank/DDBJ whole genome shotgun (WGS) entry which is preliminary data.</text>
</comment>
<dbReference type="InterPro" id="IPR039524">
    <property type="entry name" value="PIGO/GPI13"/>
</dbReference>
<evidence type="ECO:0000313" key="14">
    <source>
        <dbReference type="EMBL" id="GLB42642.1"/>
    </source>
</evidence>
<evidence type="ECO:0000259" key="13">
    <source>
        <dbReference type="Pfam" id="PF19316"/>
    </source>
</evidence>
<feature type="region of interest" description="Disordered" evidence="11">
    <location>
        <begin position="893"/>
        <end position="919"/>
    </location>
</feature>
<evidence type="ECO:0000256" key="4">
    <source>
        <dbReference type="ARBA" id="ARBA00022502"/>
    </source>
</evidence>
<evidence type="ECO:0000256" key="5">
    <source>
        <dbReference type="ARBA" id="ARBA00022679"/>
    </source>
</evidence>
<dbReference type="SUPFAM" id="SSF53649">
    <property type="entry name" value="Alkaline phosphatase-like"/>
    <property type="match status" value="1"/>
</dbReference>
<keyword evidence="15" id="KW-1185">Reference proteome</keyword>
<comment type="subcellular location">
    <subcellularLocation>
        <location evidence="1">Endoplasmic reticulum membrane</location>
        <topology evidence="1">Multi-pass membrane protein</topology>
    </subcellularLocation>
</comment>
<evidence type="ECO:0000256" key="10">
    <source>
        <dbReference type="ARBA" id="ARBA00023180"/>
    </source>
</evidence>
<keyword evidence="10" id="KW-0325">Glycoprotein</keyword>
<feature type="transmembrane region" description="Helical" evidence="12">
    <location>
        <begin position="477"/>
        <end position="499"/>
    </location>
</feature>
<dbReference type="GO" id="GO:0051377">
    <property type="term" value="F:mannose-ethanolamine phosphotransferase activity"/>
    <property type="evidence" value="ECO:0007669"/>
    <property type="project" value="InterPro"/>
</dbReference>
<feature type="transmembrane region" description="Helical" evidence="12">
    <location>
        <begin position="637"/>
        <end position="656"/>
    </location>
</feature>
<evidence type="ECO:0000256" key="9">
    <source>
        <dbReference type="ARBA" id="ARBA00023136"/>
    </source>
</evidence>
<sequence>MISKRAALLVPPSPVSPYHHNILTLPRELTATRPGHSFLFNAYADPPTTTLQRIKGITTGSLPTFVDIGNNFAGSEFAEDSILKQLKLAGRTAAFMGDDTWLSVFPSSFAPNLTFPYDSFNVEDLHTVDTGVITHLFPLLSLPPASQPDLVIGHFLGVDHVGHRLGPDHPSMKAKLTQMDEVLRQVMDVLDDDTLLVVLGDHGMDRAGDHGGDGALETSSALWIYSKGPALQSQSQTLTQKPKHVHKNPPSGLLRYTTFPSAPASHRSVQQIDLLPTLCLLLGLPIPFGNLGSVIPELFWRPSPSTSSNPGMLLKQALEINTKQIKTYLDAYRASPSGRELDDSWESLERAWINISASSSTSSSSQEKEKEREREKSLVALSGFNDAALRACRAMWAQFNAMLMVLGLVVLGVGLASTWGAYVGLKNAAARGAKEGERWVGVCVRRCVWGAAGGAGVGGGVYVLLRAVEAYVRPRTSIGIGGLDLILFSAALGSSLSALTFSPPTLTRPTLSGLLALLHTSTFLSNSYTFWEDRLLPPLLLTSLLPSLLVGVQAPTSRLRRRILGFLLLLAVCARLISASTVCREEQGPGCRVTFFVGASEPPLVVRLLAIPVAWALPSVVKRFLKITRSEGGVARVFLPFVLRPVLVCGATYWLLEWLDSAGVGVGGGAGGEQEGRWRLVRTWVARLALGWGVGVGGGMWWVWPLCLDINVEDKDVEPTPISGTREGKVRREVTILGFANAFGASYAVFWCVVLGAVWVCAQLTGQVVLALGVTAVLAWAEVVDSVRDARGLQEAFASSTPSAVLASSPGVGGEVSFGDVLPIALLGMQMFFGTGHQATVSSIQWKSAFLLTSGVKYPWSVVTVVLNSLGGLVLAGVGVPLVAVWNKAPRLPSAPPPASTSQGEGKGKEEEEEADPERNGQIRIHHSALLAALAYTSYFASLLLGAAVSAAILRRHLMVWKVFAPRFMFGVLGVVVADVCVLLGVGVGVGRVVNGVGGIFGRMGRGR</sequence>
<keyword evidence="7" id="KW-0256">Endoplasmic reticulum</keyword>
<keyword evidence="4" id="KW-0337">GPI-anchor biosynthesis</keyword>
<dbReference type="GO" id="GO:0005789">
    <property type="term" value="C:endoplasmic reticulum membrane"/>
    <property type="evidence" value="ECO:0007669"/>
    <property type="project" value="UniProtKB-SubCell"/>
</dbReference>
<dbReference type="OrthoDB" id="272139at2759"/>
<comment type="pathway">
    <text evidence="2">Glycolipid biosynthesis; glycosylphosphatidylinositol-anchor biosynthesis.</text>
</comment>
<feature type="transmembrane region" description="Helical" evidence="12">
    <location>
        <begin position="968"/>
        <end position="994"/>
    </location>
</feature>